<evidence type="ECO:0000259" key="2">
    <source>
        <dbReference type="Pfam" id="PF00296"/>
    </source>
</evidence>
<organism evidence="3 4">
    <name type="scientific">Luedemannella flava</name>
    <dbReference type="NCBI Taxonomy" id="349316"/>
    <lineage>
        <taxon>Bacteria</taxon>
        <taxon>Bacillati</taxon>
        <taxon>Actinomycetota</taxon>
        <taxon>Actinomycetes</taxon>
        <taxon>Micromonosporales</taxon>
        <taxon>Micromonosporaceae</taxon>
        <taxon>Luedemannella</taxon>
    </lineage>
</organism>
<keyword evidence="1" id="KW-0560">Oxidoreductase</keyword>
<dbReference type="CDD" id="cd01097">
    <property type="entry name" value="Tetrahydromethanopterin_reductase"/>
    <property type="match status" value="1"/>
</dbReference>
<sequence length="315" mass="34290">MVTIGYALSSEEHPAPDLVGYAARAEQAGFGYAMISDHFHPWIGAQGQSPFVWSVLGGIAQATSTLRVGTGVTCPTVRYHPAVVAQAAATVATMMPGRFMLGLGTGEALNEHVVGRHWPAYERRAEMLEEAVEIIRALFAGDNVRHYGPHFTVENARLYSLPDTPPPILLAAGAPRAARLASRIADGLINYAPDPAVVREFGDDERPRFIQYNVCWAADEAQARATARRVCPTVALPGELGQHLPDVAHYEQFAGTVTEDQIAEVIVCGPDPERHLAGIQRCVDAGYDHVHVDQVGPDQEGFFTFYEQEILPKLR</sequence>
<dbReference type="Gene3D" id="3.20.20.30">
    <property type="entry name" value="Luciferase-like domain"/>
    <property type="match status" value="1"/>
</dbReference>
<keyword evidence="4" id="KW-1185">Reference proteome</keyword>
<dbReference type="PANTHER" id="PTHR43244:SF1">
    <property type="entry name" value="5,10-METHYLENETETRAHYDROMETHANOPTERIN REDUCTASE"/>
    <property type="match status" value="1"/>
</dbReference>
<evidence type="ECO:0000313" key="4">
    <source>
        <dbReference type="Proteomes" id="UP001500218"/>
    </source>
</evidence>
<dbReference type="PANTHER" id="PTHR43244">
    <property type="match status" value="1"/>
</dbReference>
<feature type="domain" description="Luciferase-like" evidence="2">
    <location>
        <begin position="9"/>
        <end position="289"/>
    </location>
</feature>
<dbReference type="EMBL" id="BAAALT010000001">
    <property type="protein sequence ID" value="GAA1781842.1"/>
    <property type="molecule type" value="Genomic_DNA"/>
</dbReference>
<protein>
    <submittedName>
        <fullName evidence="3">LLM class F420-dependent oxidoreductase</fullName>
    </submittedName>
</protein>
<gene>
    <name evidence="3" type="ORF">GCM10009682_00140</name>
</gene>
<comment type="caution">
    <text evidence="3">The sequence shown here is derived from an EMBL/GenBank/DDBJ whole genome shotgun (WGS) entry which is preliminary data.</text>
</comment>
<evidence type="ECO:0000313" key="3">
    <source>
        <dbReference type="EMBL" id="GAA1781842.1"/>
    </source>
</evidence>
<dbReference type="InterPro" id="IPR036661">
    <property type="entry name" value="Luciferase-like_sf"/>
</dbReference>
<dbReference type="InterPro" id="IPR050564">
    <property type="entry name" value="F420-G6PD/mer"/>
</dbReference>
<evidence type="ECO:0000256" key="1">
    <source>
        <dbReference type="ARBA" id="ARBA00023002"/>
    </source>
</evidence>
<dbReference type="InterPro" id="IPR011251">
    <property type="entry name" value="Luciferase-like_dom"/>
</dbReference>
<dbReference type="InterPro" id="IPR019945">
    <property type="entry name" value="F420_G6P_DH-rel"/>
</dbReference>
<dbReference type="SUPFAM" id="SSF51679">
    <property type="entry name" value="Bacterial luciferase-like"/>
    <property type="match status" value="1"/>
</dbReference>
<reference evidence="3 4" key="1">
    <citation type="journal article" date="2019" name="Int. J. Syst. Evol. Microbiol.">
        <title>The Global Catalogue of Microorganisms (GCM) 10K type strain sequencing project: providing services to taxonomists for standard genome sequencing and annotation.</title>
        <authorList>
            <consortium name="The Broad Institute Genomics Platform"/>
            <consortium name="The Broad Institute Genome Sequencing Center for Infectious Disease"/>
            <person name="Wu L."/>
            <person name="Ma J."/>
        </authorList>
    </citation>
    <scope>NUCLEOTIDE SEQUENCE [LARGE SCALE GENOMIC DNA]</scope>
    <source>
        <strain evidence="3 4">JCM 13250</strain>
    </source>
</reference>
<dbReference type="Pfam" id="PF00296">
    <property type="entry name" value="Bac_luciferase"/>
    <property type="match status" value="1"/>
</dbReference>
<accession>A0ABN2LB67</accession>
<dbReference type="RefSeq" id="WP_344124914.1">
    <property type="nucleotide sequence ID" value="NZ_BAAALT010000001.1"/>
</dbReference>
<dbReference type="Proteomes" id="UP001500218">
    <property type="component" value="Unassembled WGS sequence"/>
</dbReference>
<dbReference type="NCBIfam" id="TIGR03557">
    <property type="entry name" value="F420_G6P_family"/>
    <property type="match status" value="1"/>
</dbReference>
<name>A0ABN2LB67_9ACTN</name>
<proteinExistence type="predicted"/>